<dbReference type="OrthoDB" id="8612680at2"/>
<dbReference type="GO" id="GO:0047605">
    <property type="term" value="F:acetolactate decarboxylase activity"/>
    <property type="evidence" value="ECO:0007669"/>
    <property type="project" value="InterPro"/>
</dbReference>
<organism evidence="1 2">
    <name type="scientific">Pseudohongiella spirulinae</name>
    <dbReference type="NCBI Taxonomy" id="1249552"/>
    <lineage>
        <taxon>Bacteria</taxon>
        <taxon>Pseudomonadati</taxon>
        <taxon>Pseudomonadota</taxon>
        <taxon>Gammaproteobacteria</taxon>
        <taxon>Pseudomonadales</taxon>
        <taxon>Pseudohongiellaceae</taxon>
        <taxon>Pseudohongiella</taxon>
    </lineage>
</organism>
<dbReference type="InterPro" id="IPR005128">
    <property type="entry name" value="Acetolactate_a_deCO2ase"/>
</dbReference>
<protein>
    <submittedName>
        <fullName evidence="1">Putative decarboxylase</fullName>
    </submittedName>
</protein>
<sequence>MQKFISVIAFMTLSACSGSLLVNNNGWVEYAGRQGDIVVRNNIEGLIPITAMSGRNGAFGVGAYQGLDGEITIFEGKPYVTHVRGESFTMTHSTEGAAIFGAWTQNSAWRDEPVPADVNTYAELQRFIRTQAAAVGIDTRTTAFPFLLSGRARELQWHININRTAGQEITRESFQASKDNYIMQNEEVDIVGFYSELHNGVFIGTYAPAMAGEPEQNALHLHLVSRDRQSAGHIDDLRFEGQMTLRLPEAPEPN</sequence>
<gene>
    <name evidence="1" type="ORF">PS2015_2234</name>
</gene>
<dbReference type="Proteomes" id="UP000065641">
    <property type="component" value="Chromosome"/>
</dbReference>
<dbReference type="RefSeq" id="WP_058022322.1">
    <property type="nucleotide sequence ID" value="NZ_CP013189.1"/>
</dbReference>
<name>A0A0S2KFB3_9GAMM</name>
<dbReference type="GO" id="GO:0045151">
    <property type="term" value="P:acetoin biosynthetic process"/>
    <property type="evidence" value="ECO:0007669"/>
    <property type="project" value="InterPro"/>
</dbReference>
<dbReference type="AlphaFoldDB" id="A0A0S2KFB3"/>
<dbReference type="SUPFAM" id="SSF117856">
    <property type="entry name" value="AF0104/ALDC/Ptd012-like"/>
    <property type="match status" value="1"/>
</dbReference>
<evidence type="ECO:0000313" key="2">
    <source>
        <dbReference type="Proteomes" id="UP000065641"/>
    </source>
</evidence>
<dbReference type="PROSITE" id="PS51257">
    <property type="entry name" value="PROKAR_LIPOPROTEIN"/>
    <property type="match status" value="1"/>
</dbReference>
<evidence type="ECO:0000313" key="1">
    <source>
        <dbReference type="EMBL" id="ALO46869.1"/>
    </source>
</evidence>
<proteinExistence type="predicted"/>
<dbReference type="UniPathway" id="UPA00626">
    <property type="reaction ID" value="UER00678"/>
</dbReference>
<dbReference type="Gene3D" id="3.30.1330.80">
    <property type="entry name" value="Hypothetical protein, similar to alpha- acetolactate decarboxylase, domain 2"/>
    <property type="match status" value="1"/>
</dbReference>
<reference evidence="1 2" key="1">
    <citation type="submission" date="2015-11" db="EMBL/GenBank/DDBJ databases">
        <authorList>
            <person name="Zhang Y."/>
            <person name="Guo Z."/>
        </authorList>
    </citation>
    <scope>NUCLEOTIDE SEQUENCE [LARGE SCALE GENOMIC DNA]</scope>
    <source>
        <strain evidence="1 2">KCTC 32221</strain>
    </source>
</reference>
<accession>A0A0S2KFB3</accession>
<dbReference type="EMBL" id="CP013189">
    <property type="protein sequence ID" value="ALO46869.1"/>
    <property type="molecule type" value="Genomic_DNA"/>
</dbReference>
<dbReference type="STRING" id="1249552.PS2015_2234"/>
<dbReference type="KEGG" id="pspi:PS2015_2234"/>
<dbReference type="Pfam" id="PF03306">
    <property type="entry name" value="AAL_decarboxy"/>
    <property type="match status" value="1"/>
</dbReference>
<keyword evidence="2" id="KW-1185">Reference proteome</keyword>